<dbReference type="InterPro" id="IPR029787">
    <property type="entry name" value="Nucleotide_cyclase"/>
</dbReference>
<protein>
    <submittedName>
        <fullName evidence="5">EAL domain-containing protein</fullName>
    </submittedName>
</protein>
<evidence type="ECO:0000259" key="4">
    <source>
        <dbReference type="PROSITE" id="PS50887"/>
    </source>
</evidence>
<dbReference type="SUPFAM" id="SSF55785">
    <property type="entry name" value="PYP-like sensor domain (PAS domain)"/>
    <property type="match status" value="2"/>
</dbReference>
<dbReference type="NCBIfam" id="TIGR00229">
    <property type="entry name" value="sensory_box"/>
    <property type="match status" value="1"/>
</dbReference>
<dbReference type="SMART" id="SM00091">
    <property type="entry name" value="PAS"/>
    <property type="match status" value="1"/>
</dbReference>
<feature type="transmembrane region" description="Helical" evidence="1">
    <location>
        <begin position="745"/>
        <end position="770"/>
    </location>
</feature>
<dbReference type="SUPFAM" id="SSF141868">
    <property type="entry name" value="EAL domain-like"/>
    <property type="match status" value="1"/>
</dbReference>
<dbReference type="SMART" id="SM00086">
    <property type="entry name" value="PAC"/>
    <property type="match status" value="2"/>
</dbReference>
<organism evidence="5 6">
    <name type="scientific">Shewanella surugensis</name>
    <dbReference type="NCBI Taxonomy" id="212020"/>
    <lineage>
        <taxon>Bacteria</taxon>
        <taxon>Pseudomonadati</taxon>
        <taxon>Pseudomonadota</taxon>
        <taxon>Gammaproteobacteria</taxon>
        <taxon>Alteromonadales</taxon>
        <taxon>Shewanellaceae</taxon>
        <taxon>Shewanella</taxon>
    </lineage>
</organism>
<dbReference type="InterPro" id="IPR013655">
    <property type="entry name" value="PAS_fold_3"/>
</dbReference>
<dbReference type="InterPro" id="IPR000014">
    <property type="entry name" value="PAS"/>
</dbReference>
<dbReference type="CDD" id="cd00130">
    <property type="entry name" value="PAS"/>
    <property type="match status" value="1"/>
</dbReference>
<evidence type="ECO:0000259" key="2">
    <source>
        <dbReference type="PROSITE" id="PS50113"/>
    </source>
</evidence>
<dbReference type="Gene3D" id="2.60.40.10">
    <property type="entry name" value="Immunoglobulins"/>
    <property type="match status" value="1"/>
</dbReference>
<evidence type="ECO:0000313" key="5">
    <source>
        <dbReference type="EMBL" id="MCL1125761.1"/>
    </source>
</evidence>
<evidence type="ECO:0000313" key="6">
    <source>
        <dbReference type="Proteomes" id="UP001203423"/>
    </source>
</evidence>
<dbReference type="InterPro" id="IPR000160">
    <property type="entry name" value="GGDEF_dom"/>
</dbReference>
<dbReference type="Pfam" id="PF00990">
    <property type="entry name" value="GGDEF"/>
    <property type="match status" value="1"/>
</dbReference>
<dbReference type="InterPro" id="IPR052155">
    <property type="entry name" value="Biofilm_reg_signaling"/>
</dbReference>
<dbReference type="Pfam" id="PF08447">
    <property type="entry name" value="PAS_3"/>
    <property type="match status" value="1"/>
</dbReference>
<keyword evidence="6" id="KW-1185">Reference proteome</keyword>
<dbReference type="SUPFAM" id="SSF55073">
    <property type="entry name" value="Nucleotide cyclase"/>
    <property type="match status" value="1"/>
</dbReference>
<comment type="caution">
    <text evidence="5">The sequence shown here is derived from an EMBL/GenBank/DDBJ whole genome shotgun (WGS) entry which is preliminary data.</text>
</comment>
<dbReference type="Gene3D" id="3.30.450.20">
    <property type="entry name" value="PAS domain"/>
    <property type="match status" value="2"/>
</dbReference>
<reference evidence="5 6" key="1">
    <citation type="submission" date="2022-01" db="EMBL/GenBank/DDBJ databases">
        <title>Whole genome-based taxonomy of the Shewanellaceae.</title>
        <authorList>
            <person name="Martin-Rodriguez A.J."/>
        </authorList>
    </citation>
    <scope>NUCLEOTIDE SEQUENCE [LARGE SCALE GENOMIC DNA]</scope>
    <source>
        <strain evidence="5 6">DSM 17177</strain>
    </source>
</reference>
<name>A0ABT0LDH7_9GAMM</name>
<dbReference type="SMART" id="SM00267">
    <property type="entry name" value="GGDEF"/>
    <property type="match status" value="1"/>
</dbReference>
<dbReference type="PANTHER" id="PTHR44757">
    <property type="entry name" value="DIGUANYLATE CYCLASE DGCP"/>
    <property type="match status" value="1"/>
</dbReference>
<sequence>MSLLSPLKAADLVQRVFSDRDGLSNTTVRDISFDVHGFTWLATEEGLYRVSNTKVRRIDKRNVGLNLDRNIFYLVEPLNEQYVLVSTARQVYLYDVIKDHFIRFGSKALFPEYQADGIVDFIKNPDGSYLFLTYDGELLQFSYHDLSLELLSYLPFHPDIPWRYMTDMGDHIVVATEHSLQVRSKSGAREAQVGWDEALGTIKQLFTDSSGQVWMATSHGLYQFDSQSFRVKPITQLPSYIAKMTEDNQGFFWLATRVGLLKWHPDNINVKTFRGELKEATDLDYIYAINIDANGLIWIGGSGDGVAILAEPPDFLLDVVSSAAPYQLPNELVWSIFSDEKALWLGTDGGLIRVDKKHRSSTSVMPKGLKISNSIYQIHDFVDEQLLLSTTNGLFVVNKEIGQAKGNHWYGQRHFLENKVIYSSYQDPLYPDSWWVATNTGLFFWQPKLAKPKKIRLGLSENNQGLYKVNIVYRDNNRLWIGGDELFGYLDENKQFHSYLKDISIDDTRSSVDVIEEIRPGVLWLGTAVNGVIEFHINTHKASSLEKLWGVSCQSVYFIQQTDKARIIGCSSSIIRQDKATHEVLVINDNDGLISNELNQGAYFFDSDKGLYVGTPNGAMLLDTDLLKNRVKQSSALIESINVHYDNRVQLSLLPEKANVIAAGAKLITFQLSRSDYLDDSLMVLKYRLIQDGARKNNDYLLLEGQPQLNILGLKAGDYVLEVLVQQNGIWASRPLLFSFTVEEFWWQSIWFTVFVLLILLGVCIIGFGLRRQHGLAFRSVNNALLESEDRLRQSLKGSDSELWEWKRETELFRLGNESGVLGVEDKLIYLKESEFPVHKKERSAVFGAWNEMLAGKRERFDCEYRYRRIDRSWGWMKVRGRPVEWNEVSGDITRVAGIFTDVTLQRKLEGDIKLLAQAFENTSEGVLILDNQEQIKVTNKAAKELIGAEESLIDWSFSELVLLYNGRFGTIAELLSQNLTWTGECELVRENKAPCPIWLNISAIMGDRDDITHFVAVFSDITERKRVEANLRQLANFDMLTGLPNRALFSNRLSKAIYRAHRKGEKLALLFLDLDRFKHINDSYGHSMGDALLVEAAKRLQACVPSDESLCRFGGDEFVLLLPNIIHIDVVNQLCQQLLTAIAAPFSLYGREFYISTSIGVSLWPEDASQAETLIKNADLAMYHAKEEGRGNIQYYSAERNEQALYHMGLETDLRKAIERDQFELYYQPQVDTQKGNKLIGMEALLRWKHPKEGFIQPDLFIKVAEGCGLIIDIDRWVLKQACLQRRQWDKDETKNVKLSINISGVHFLQSDFIDYIKEVLSDTQCAASGVTLEITEGVLMKELNIAKAHLSELRALGINVAIDDFGTGYSSLAYLRHFDVTSLKIDRSFLKDITANKADQAIVSSIIELAKNLNLDLIAEGVENKEQLQQVLSRGCYQIQGYYFSKPMPFDEMQAYIKRFALTA</sequence>
<proteinExistence type="predicted"/>
<dbReference type="Proteomes" id="UP001203423">
    <property type="component" value="Unassembled WGS sequence"/>
</dbReference>
<dbReference type="Pfam" id="PF13426">
    <property type="entry name" value="PAS_9"/>
    <property type="match status" value="1"/>
</dbReference>
<dbReference type="InterPro" id="IPR015943">
    <property type="entry name" value="WD40/YVTN_repeat-like_dom_sf"/>
</dbReference>
<keyword evidence="1" id="KW-1133">Transmembrane helix</keyword>
<keyword evidence="1" id="KW-0472">Membrane</keyword>
<dbReference type="PROSITE" id="PS50883">
    <property type="entry name" value="EAL"/>
    <property type="match status" value="1"/>
</dbReference>
<dbReference type="PANTHER" id="PTHR44757:SF2">
    <property type="entry name" value="BIOFILM ARCHITECTURE MAINTENANCE PROTEIN MBAA"/>
    <property type="match status" value="1"/>
</dbReference>
<feature type="domain" description="EAL" evidence="3">
    <location>
        <begin position="1208"/>
        <end position="1463"/>
    </location>
</feature>
<dbReference type="SUPFAM" id="SSF101898">
    <property type="entry name" value="NHL repeat"/>
    <property type="match status" value="1"/>
</dbReference>
<dbReference type="Gene3D" id="3.30.70.270">
    <property type="match status" value="1"/>
</dbReference>
<gene>
    <name evidence="5" type="ORF">L2764_15080</name>
</gene>
<dbReference type="InterPro" id="IPR000700">
    <property type="entry name" value="PAS-assoc_C"/>
</dbReference>
<dbReference type="Gene3D" id="2.130.10.10">
    <property type="entry name" value="YVTN repeat-like/Quinoprotein amine dehydrogenase"/>
    <property type="match status" value="2"/>
</dbReference>
<dbReference type="CDD" id="cd01949">
    <property type="entry name" value="GGDEF"/>
    <property type="match status" value="1"/>
</dbReference>
<dbReference type="Gene3D" id="3.20.20.450">
    <property type="entry name" value="EAL domain"/>
    <property type="match status" value="1"/>
</dbReference>
<dbReference type="EMBL" id="JAKIKS010000060">
    <property type="protein sequence ID" value="MCL1125761.1"/>
    <property type="molecule type" value="Genomic_DNA"/>
</dbReference>
<dbReference type="CDD" id="cd01948">
    <property type="entry name" value="EAL"/>
    <property type="match status" value="1"/>
</dbReference>
<feature type="domain" description="PAC" evidence="2">
    <location>
        <begin position="982"/>
        <end position="1034"/>
    </location>
</feature>
<feature type="domain" description="GGDEF" evidence="4">
    <location>
        <begin position="1066"/>
        <end position="1199"/>
    </location>
</feature>
<dbReference type="PROSITE" id="PS50113">
    <property type="entry name" value="PAC"/>
    <property type="match status" value="1"/>
</dbReference>
<dbReference type="InterPro" id="IPR035965">
    <property type="entry name" value="PAS-like_dom_sf"/>
</dbReference>
<dbReference type="NCBIfam" id="TIGR00254">
    <property type="entry name" value="GGDEF"/>
    <property type="match status" value="1"/>
</dbReference>
<dbReference type="InterPro" id="IPR035919">
    <property type="entry name" value="EAL_sf"/>
</dbReference>
<dbReference type="RefSeq" id="WP_248941095.1">
    <property type="nucleotide sequence ID" value="NZ_JAKIKS010000060.1"/>
</dbReference>
<keyword evidence="1" id="KW-0812">Transmembrane</keyword>
<accession>A0ABT0LDH7</accession>
<dbReference type="PROSITE" id="PS50887">
    <property type="entry name" value="GGDEF"/>
    <property type="match status" value="1"/>
</dbReference>
<dbReference type="Pfam" id="PF00563">
    <property type="entry name" value="EAL"/>
    <property type="match status" value="1"/>
</dbReference>
<evidence type="ECO:0000256" key="1">
    <source>
        <dbReference type="SAM" id="Phobius"/>
    </source>
</evidence>
<evidence type="ECO:0000259" key="3">
    <source>
        <dbReference type="PROSITE" id="PS50883"/>
    </source>
</evidence>
<dbReference type="SMART" id="SM00052">
    <property type="entry name" value="EAL"/>
    <property type="match status" value="1"/>
</dbReference>
<dbReference type="InterPro" id="IPR013783">
    <property type="entry name" value="Ig-like_fold"/>
</dbReference>
<dbReference type="InterPro" id="IPR001610">
    <property type="entry name" value="PAC"/>
</dbReference>
<dbReference type="InterPro" id="IPR001633">
    <property type="entry name" value="EAL_dom"/>
</dbReference>
<dbReference type="InterPro" id="IPR043128">
    <property type="entry name" value="Rev_trsase/Diguanyl_cyclase"/>
</dbReference>